<feature type="transmembrane region" description="Helical" evidence="2">
    <location>
        <begin position="12"/>
        <end position="34"/>
    </location>
</feature>
<protein>
    <submittedName>
        <fullName evidence="3">LysM peptidoglycan-binding domain-containing protein</fullName>
    </submittedName>
</protein>
<accession>A0ABV8WDI2</accession>
<keyword evidence="2" id="KW-0812">Transmembrane</keyword>
<reference evidence="4" key="1">
    <citation type="journal article" date="2019" name="Int. J. Syst. Evol. Microbiol.">
        <title>The Global Catalogue of Microorganisms (GCM) 10K type strain sequencing project: providing services to taxonomists for standard genome sequencing and annotation.</title>
        <authorList>
            <consortium name="The Broad Institute Genomics Platform"/>
            <consortium name="The Broad Institute Genome Sequencing Center for Infectious Disease"/>
            <person name="Wu L."/>
            <person name="Ma J."/>
        </authorList>
    </citation>
    <scope>NUCLEOTIDE SEQUENCE [LARGE SCALE GENOMIC DNA]</scope>
    <source>
        <strain evidence="4">PJ61</strain>
    </source>
</reference>
<keyword evidence="2" id="KW-0472">Membrane</keyword>
<keyword evidence="2" id="KW-1133">Transmembrane helix</keyword>
<feature type="transmembrane region" description="Helical" evidence="2">
    <location>
        <begin position="46"/>
        <end position="69"/>
    </location>
</feature>
<evidence type="ECO:0000256" key="1">
    <source>
        <dbReference type="SAM" id="MobiDB-lite"/>
    </source>
</evidence>
<dbReference type="Gene3D" id="3.10.350.10">
    <property type="entry name" value="LysM domain"/>
    <property type="match status" value="1"/>
</dbReference>
<evidence type="ECO:0000313" key="3">
    <source>
        <dbReference type="EMBL" id="MFC4394742.1"/>
    </source>
</evidence>
<evidence type="ECO:0000256" key="2">
    <source>
        <dbReference type="SAM" id="Phobius"/>
    </source>
</evidence>
<dbReference type="RefSeq" id="WP_286397928.1">
    <property type="nucleotide sequence ID" value="NZ_JBHSDQ010000001.1"/>
</dbReference>
<dbReference type="EMBL" id="JBHSDQ010000001">
    <property type="protein sequence ID" value="MFC4394742.1"/>
    <property type="molecule type" value="Genomic_DNA"/>
</dbReference>
<comment type="caution">
    <text evidence="3">The sequence shown here is derived from an EMBL/GenBank/DDBJ whole genome shotgun (WGS) entry which is preliminary data.</text>
</comment>
<proteinExistence type="predicted"/>
<name>A0ABV8WDI2_9MICC</name>
<feature type="region of interest" description="Disordered" evidence="1">
    <location>
        <begin position="139"/>
        <end position="208"/>
    </location>
</feature>
<dbReference type="Proteomes" id="UP001595778">
    <property type="component" value="Unassembled WGS sequence"/>
</dbReference>
<keyword evidence="4" id="KW-1185">Reference proteome</keyword>
<sequence>MGPSEEAKWSDAFMALGLLVLGILLCFLGVGLLGQWQDSAARNQDAPVSVLLGAAAAAAGMALLLWWVFSILTAGASVLLERFGRGHAAASARSLSPAFMQRAVVAALSLQLVAGAAANAAPATPGPAWTPTQAYAASVPSQPAPAGTVAEGGRSLGAGGMQVPSPTVAAKEAPRGPEDAAMARSSRSELPDATLHPGWQPAPPVVEPGLLAGPQVRDASGPALSGQATSVAVLAGDTLWGIVATYLGPEASDVEVALEWPRWYAANRALIGGSPDVLLPGQILQAPAAS</sequence>
<organism evidence="3 4">
    <name type="scientific">Arthrobacter sedimenti</name>
    <dbReference type="NCBI Taxonomy" id="2694931"/>
    <lineage>
        <taxon>Bacteria</taxon>
        <taxon>Bacillati</taxon>
        <taxon>Actinomycetota</taxon>
        <taxon>Actinomycetes</taxon>
        <taxon>Micrococcales</taxon>
        <taxon>Micrococcaceae</taxon>
        <taxon>Arthrobacter</taxon>
    </lineage>
</organism>
<evidence type="ECO:0000313" key="4">
    <source>
        <dbReference type="Proteomes" id="UP001595778"/>
    </source>
</evidence>
<dbReference type="InterPro" id="IPR036779">
    <property type="entry name" value="LysM_dom_sf"/>
</dbReference>
<dbReference type="InterPro" id="IPR018392">
    <property type="entry name" value="LysM"/>
</dbReference>
<dbReference type="CDD" id="cd00118">
    <property type="entry name" value="LysM"/>
    <property type="match status" value="1"/>
</dbReference>
<gene>
    <name evidence="3" type="ORF">ACFO0G_01455</name>
</gene>